<dbReference type="GO" id="GO:0003676">
    <property type="term" value="F:nucleic acid binding"/>
    <property type="evidence" value="ECO:0007669"/>
    <property type="project" value="InterPro"/>
</dbReference>
<name>A0A1I7UZK3_9PELO</name>
<dbReference type="Proteomes" id="UP000095282">
    <property type="component" value="Unplaced"/>
</dbReference>
<dbReference type="GO" id="GO:0015074">
    <property type="term" value="P:DNA integration"/>
    <property type="evidence" value="ECO:0007669"/>
    <property type="project" value="InterPro"/>
</dbReference>
<dbReference type="STRING" id="1561998.A0A1I7UZK3"/>
<evidence type="ECO:0000313" key="3">
    <source>
        <dbReference type="WBParaSite" id="Csp11.Scaffold630.g20915.t1"/>
    </source>
</evidence>
<dbReference type="Gene3D" id="3.30.420.10">
    <property type="entry name" value="Ribonuclease H-like superfamily/Ribonuclease H"/>
    <property type="match status" value="1"/>
</dbReference>
<sequence length="80" mass="9470">MFSEFEQFRSSRGIRHLRSPLFHPQSNGKDERFFDTFKRGLIKLRREATTREILQTLPMSIPKNTTKSVLYPQTESIENP</sequence>
<dbReference type="SUPFAM" id="SSF53098">
    <property type="entry name" value="Ribonuclease H-like"/>
    <property type="match status" value="1"/>
</dbReference>
<reference evidence="3" key="1">
    <citation type="submission" date="2016-11" db="UniProtKB">
        <authorList>
            <consortium name="WormBaseParasite"/>
        </authorList>
    </citation>
    <scope>IDENTIFICATION</scope>
</reference>
<dbReference type="WBParaSite" id="Csp11.Scaffold630.g20915.t1">
    <property type="protein sequence ID" value="Csp11.Scaffold630.g20915.t1"/>
    <property type="gene ID" value="Csp11.Scaffold630.g20915"/>
</dbReference>
<keyword evidence="2" id="KW-1185">Reference proteome</keyword>
<dbReference type="PROSITE" id="PS50994">
    <property type="entry name" value="INTEGRASE"/>
    <property type="match status" value="1"/>
</dbReference>
<evidence type="ECO:0000259" key="1">
    <source>
        <dbReference type="PROSITE" id="PS50994"/>
    </source>
</evidence>
<dbReference type="InterPro" id="IPR036397">
    <property type="entry name" value="RNaseH_sf"/>
</dbReference>
<protein>
    <submittedName>
        <fullName evidence="3">Integrase catalytic domain-containing protein</fullName>
    </submittedName>
</protein>
<dbReference type="AlphaFoldDB" id="A0A1I7UZK3"/>
<dbReference type="InterPro" id="IPR012337">
    <property type="entry name" value="RNaseH-like_sf"/>
</dbReference>
<proteinExistence type="predicted"/>
<feature type="domain" description="Integrase catalytic" evidence="1">
    <location>
        <begin position="1"/>
        <end position="80"/>
    </location>
</feature>
<dbReference type="InterPro" id="IPR001584">
    <property type="entry name" value="Integrase_cat-core"/>
</dbReference>
<evidence type="ECO:0000313" key="2">
    <source>
        <dbReference type="Proteomes" id="UP000095282"/>
    </source>
</evidence>
<accession>A0A1I7UZK3</accession>
<organism evidence="2 3">
    <name type="scientific">Caenorhabditis tropicalis</name>
    <dbReference type="NCBI Taxonomy" id="1561998"/>
    <lineage>
        <taxon>Eukaryota</taxon>
        <taxon>Metazoa</taxon>
        <taxon>Ecdysozoa</taxon>
        <taxon>Nematoda</taxon>
        <taxon>Chromadorea</taxon>
        <taxon>Rhabditida</taxon>
        <taxon>Rhabditina</taxon>
        <taxon>Rhabditomorpha</taxon>
        <taxon>Rhabditoidea</taxon>
        <taxon>Rhabditidae</taxon>
        <taxon>Peloderinae</taxon>
        <taxon>Caenorhabditis</taxon>
    </lineage>
</organism>